<protein>
    <submittedName>
        <fullName evidence="1">Uncharacterized protein</fullName>
    </submittedName>
</protein>
<dbReference type="Proteomes" id="UP000509513">
    <property type="component" value="Chromosome"/>
</dbReference>
<reference evidence="1 2" key="1">
    <citation type="submission" date="2020-05" db="EMBL/GenBank/DDBJ databases">
        <title>Complete genome sequencing of Campylobacter and Arcobacter type strains.</title>
        <authorList>
            <person name="Miller W.G."/>
            <person name="Yee E."/>
        </authorList>
    </citation>
    <scope>NUCLEOTIDE SEQUENCE [LARGE SCALE GENOMIC DNA]</scope>
    <source>
        <strain evidence="1 2">LMG 21996</strain>
    </source>
</reference>
<dbReference type="KEGG" id="acib:ACBT_0194"/>
<dbReference type="AlphaFoldDB" id="A0A7L5JM99"/>
<evidence type="ECO:0000313" key="2">
    <source>
        <dbReference type="Proteomes" id="UP000509513"/>
    </source>
</evidence>
<proteinExistence type="predicted"/>
<dbReference type="EMBL" id="CP054051">
    <property type="protein sequence ID" value="QKJ26178.1"/>
    <property type="molecule type" value="Genomic_DNA"/>
</dbReference>
<gene>
    <name evidence="1" type="ORF">ACBT_0194</name>
</gene>
<sequence>MSLLYDRVTREHDNREYKRKPAKGDLILELEKIINLTHKIIGFDGYIIPKNGSRVTLLLYCREYNQELVKDKELVALAQILFDEMNKAIDFKIAIEFSKKLKCDLTCVFIPYNYPKDDEQAIEQEIILFPKINIEKKVKRTNVDGLRLLLKNYEKRFTRKAVTFIPTKLEYYLANIPKDQWKIAFPGDADGIFMDENYNVQAILEYKSDTQGRILEEESIQKYNADSTRFSVLDDFCKLLNVPLVVVFWSDTHSNTKITIRNSVKGIENSLPIIKSNDYNSCAKKIYDVLLNLSIHMNKLDLL</sequence>
<organism evidence="1 2">
    <name type="scientific">Aliarcobacter cibarius</name>
    <dbReference type="NCBI Taxonomy" id="255507"/>
    <lineage>
        <taxon>Bacteria</taxon>
        <taxon>Pseudomonadati</taxon>
        <taxon>Campylobacterota</taxon>
        <taxon>Epsilonproteobacteria</taxon>
        <taxon>Campylobacterales</taxon>
        <taxon>Arcobacteraceae</taxon>
        <taxon>Aliarcobacter</taxon>
    </lineage>
</organism>
<accession>A0A7L5JM99</accession>
<evidence type="ECO:0000313" key="1">
    <source>
        <dbReference type="EMBL" id="QKJ26178.1"/>
    </source>
</evidence>
<dbReference type="RefSeq" id="WP_176325368.1">
    <property type="nucleotide sequence ID" value="NZ_CP054051.1"/>
</dbReference>
<name>A0A7L5JM99_9BACT</name>